<protein>
    <submittedName>
        <fullName evidence="1">Uncharacterized protein</fullName>
    </submittedName>
</protein>
<gene>
    <name evidence="1" type="ORF">LXM26_12005</name>
</gene>
<name>A0A9X1PJI7_9BACT</name>
<reference evidence="1" key="1">
    <citation type="submission" date="2021-12" db="EMBL/GenBank/DDBJ databases">
        <title>Novel species in genus Dyadobacter.</title>
        <authorList>
            <person name="Ma C."/>
        </authorList>
    </citation>
    <scope>NUCLEOTIDE SEQUENCE</scope>
    <source>
        <strain evidence="1">LJ419</strain>
    </source>
</reference>
<organism evidence="1 2">
    <name type="scientific">Dyadobacter chenwenxiniae</name>
    <dbReference type="NCBI Taxonomy" id="2906456"/>
    <lineage>
        <taxon>Bacteria</taxon>
        <taxon>Pseudomonadati</taxon>
        <taxon>Bacteroidota</taxon>
        <taxon>Cytophagia</taxon>
        <taxon>Cytophagales</taxon>
        <taxon>Spirosomataceae</taxon>
        <taxon>Dyadobacter</taxon>
    </lineage>
</organism>
<dbReference type="Proteomes" id="UP001139000">
    <property type="component" value="Unassembled WGS sequence"/>
</dbReference>
<accession>A0A9X1PJI7</accession>
<evidence type="ECO:0000313" key="1">
    <source>
        <dbReference type="EMBL" id="MCF0062220.1"/>
    </source>
</evidence>
<comment type="caution">
    <text evidence="1">The sequence shown here is derived from an EMBL/GenBank/DDBJ whole genome shotgun (WGS) entry which is preliminary data.</text>
</comment>
<dbReference type="EMBL" id="JAJTTC010000002">
    <property type="protein sequence ID" value="MCF0062220.1"/>
    <property type="molecule type" value="Genomic_DNA"/>
</dbReference>
<sequence>METTNEQKRLQIQKIINDLKEIGDEISYEQATLMLNSMQQLVTLAVNQYFRDIINSESISSTKR</sequence>
<dbReference type="AlphaFoldDB" id="A0A9X1PJI7"/>
<proteinExistence type="predicted"/>
<keyword evidence="2" id="KW-1185">Reference proteome</keyword>
<evidence type="ECO:0000313" key="2">
    <source>
        <dbReference type="Proteomes" id="UP001139000"/>
    </source>
</evidence>
<dbReference type="RefSeq" id="WP_234655393.1">
    <property type="nucleotide sequence ID" value="NZ_CP094997.1"/>
</dbReference>